<dbReference type="Pfam" id="PF13086">
    <property type="entry name" value="AAA_11"/>
    <property type="match status" value="1"/>
</dbReference>
<evidence type="ECO:0000256" key="11">
    <source>
        <dbReference type="ARBA" id="ARBA00023204"/>
    </source>
</evidence>
<keyword evidence="9" id="KW-0411">Iron-sulfur</keyword>
<dbReference type="Pfam" id="PF13181">
    <property type="entry name" value="TPR_8"/>
    <property type="match status" value="1"/>
</dbReference>
<dbReference type="PROSITE" id="PS50005">
    <property type="entry name" value="TPR"/>
    <property type="match status" value="1"/>
</dbReference>
<keyword evidence="5" id="KW-0378">Hydrolase</keyword>
<feature type="repeat" description="TPR" evidence="12">
    <location>
        <begin position="23"/>
        <end position="56"/>
    </location>
</feature>
<proteinExistence type="predicted"/>
<keyword evidence="7" id="KW-0067">ATP-binding</keyword>
<dbReference type="GO" id="GO:0003677">
    <property type="term" value="F:DNA binding"/>
    <property type="evidence" value="ECO:0007669"/>
    <property type="project" value="UniProtKB-KW"/>
</dbReference>
<keyword evidence="11" id="KW-0234">DNA repair</keyword>
<dbReference type="Pfam" id="PF08696">
    <property type="entry name" value="Dna2"/>
    <property type="match status" value="1"/>
</dbReference>
<dbReference type="WBParaSite" id="TCONS_00012146.p1">
    <property type="protein sequence ID" value="TCONS_00012146.p1"/>
    <property type="gene ID" value="XLOC_007546"/>
</dbReference>
<dbReference type="InterPro" id="IPR041679">
    <property type="entry name" value="DNA2/NAM7-like_C"/>
</dbReference>
<evidence type="ECO:0000256" key="5">
    <source>
        <dbReference type="ARBA" id="ARBA00022801"/>
    </source>
</evidence>
<dbReference type="InterPro" id="IPR041677">
    <property type="entry name" value="DNA2/NAM7_AAA_11"/>
</dbReference>
<keyword evidence="1" id="KW-0540">Nuclease</keyword>
<keyword evidence="8" id="KW-0408">Iron</keyword>
<dbReference type="GO" id="GO:0051536">
    <property type="term" value="F:iron-sulfur cluster binding"/>
    <property type="evidence" value="ECO:0007669"/>
    <property type="project" value="UniProtKB-KW"/>
</dbReference>
<protein>
    <submittedName>
        <fullName evidence="17">MalT-like TPR region domain-containing protein</fullName>
    </submittedName>
</protein>
<dbReference type="PANTHER" id="PTHR10887:SF433">
    <property type="entry name" value="DNA REPLICATION ATP-DEPENDENT HELICASE_NUCLEASE DNA2"/>
    <property type="match status" value="1"/>
</dbReference>
<dbReference type="GO" id="GO:0005737">
    <property type="term" value="C:cytoplasm"/>
    <property type="evidence" value="ECO:0007669"/>
    <property type="project" value="TreeGrafter"/>
</dbReference>
<dbReference type="GO" id="GO:0017108">
    <property type="term" value="F:5'-flap endonuclease activity"/>
    <property type="evidence" value="ECO:0007669"/>
    <property type="project" value="TreeGrafter"/>
</dbReference>
<dbReference type="GO" id="GO:0046872">
    <property type="term" value="F:metal ion binding"/>
    <property type="evidence" value="ECO:0007669"/>
    <property type="project" value="UniProtKB-KW"/>
</dbReference>
<keyword evidence="3" id="KW-0547">Nucleotide-binding</keyword>
<dbReference type="PANTHER" id="PTHR10887">
    <property type="entry name" value="DNA2/NAM7 HELICASE FAMILY"/>
    <property type="match status" value="1"/>
</dbReference>
<evidence type="ECO:0000313" key="17">
    <source>
        <dbReference type="WBParaSite" id="TCONS_00012146.p1"/>
    </source>
</evidence>
<dbReference type="Pfam" id="PF13087">
    <property type="entry name" value="AAA_12"/>
    <property type="match status" value="1"/>
</dbReference>
<keyword evidence="12" id="KW-0802">TPR repeat</keyword>
<evidence type="ECO:0000259" key="14">
    <source>
        <dbReference type="Pfam" id="PF13086"/>
    </source>
</evidence>
<keyword evidence="10" id="KW-0238">DNA-binding</keyword>
<feature type="domain" description="DNA2/NAM7 helicase-like C-terminal" evidence="15">
    <location>
        <begin position="2302"/>
        <end position="2528"/>
    </location>
</feature>
<evidence type="ECO:0000256" key="6">
    <source>
        <dbReference type="ARBA" id="ARBA00022806"/>
    </source>
</evidence>
<dbReference type="InterPro" id="IPR047187">
    <property type="entry name" value="SF1_C_Upf1"/>
</dbReference>
<evidence type="ECO:0000256" key="7">
    <source>
        <dbReference type="ARBA" id="ARBA00022840"/>
    </source>
</evidence>
<organism evidence="16 17">
    <name type="scientific">Strongyloides stercoralis</name>
    <name type="common">Threadworm</name>
    <dbReference type="NCBI Taxonomy" id="6248"/>
    <lineage>
        <taxon>Eukaryota</taxon>
        <taxon>Metazoa</taxon>
        <taxon>Ecdysozoa</taxon>
        <taxon>Nematoda</taxon>
        <taxon>Chromadorea</taxon>
        <taxon>Rhabditida</taxon>
        <taxon>Tylenchina</taxon>
        <taxon>Panagrolaimomorpha</taxon>
        <taxon>Strongyloidoidea</taxon>
        <taxon>Strongyloididae</taxon>
        <taxon>Strongyloides</taxon>
    </lineage>
</organism>
<evidence type="ECO:0000259" key="15">
    <source>
        <dbReference type="Pfam" id="PF13087"/>
    </source>
</evidence>
<dbReference type="GO" id="GO:0071932">
    <property type="term" value="P:replication fork reversal"/>
    <property type="evidence" value="ECO:0007669"/>
    <property type="project" value="TreeGrafter"/>
</dbReference>
<dbReference type="InterPro" id="IPR019734">
    <property type="entry name" value="TPR_rpt"/>
</dbReference>
<dbReference type="SMART" id="SM00028">
    <property type="entry name" value="TPR"/>
    <property type="match status" value="10"/>
</dbReference>
<dbReference type="SUPFAM" id="SSF48452">
    <property type="entry name" value="TPR-like"/>
    <property type="match status" value="3"/>
</dbReference>
<feature type="domain" description="DNA replication factor Dna2 N-terminal" evidence="13">
    <location>
        <begin position="1616"/>
        <end position="1816"/>
    </location>
</feature>
<reference evidence="17" key="1">
    <citation type="submission" date="2024-02" db="UniProtKB">
        <authorList>
            <consortium name="WormBaseParasite"/>
        </authorList>
    </citation>
    <scope>IDENTIFICATION</scope>
</reference>
<feature type="domain" description="DNA2/NAM7 helicase helicase" evidence="14">
    <location>
        <begin position="2220"/>
        <end position="2292"/>
    </location>
</feature>
<dbReference type="InterPro" id="IPR014808">
    <property type="entry name" value="DNA_replication_fac_Dna2_N"/>
</dbReference>
<dbReference type="CDD" id="cd18808">
    <property type="entry name" value="SF1_C_Upf1"/>
    <property type="match status" value="1"/>
</dbReference>
<evidence type="ECO:0000256" key="1">
    <source>
        <dbReference type="ARBA" id="ARBA00022722"/>
    </source>
</evidence>
<evidence type="ECO:0000256" key="9">
    <source>
        <dbReference type="ARBA" id="ARBA00023014"/>
    </source>
</evidence>
<dbReference type="GO" id="GO:0006281">
    <property type="term" value="P:DNA repair"/>
    <property type="evidence" value="ECO:0007669"/>
    <property type="project" value="UniProtKB-KW"/>
</dbReference>
<dbReference type="Gene3D" id="1.25.40.10">
    <property type="entry name" value="Tetratricopeptide repeat domain"/>
    <property type="match status" value="3"/>
</dbReference>
<evidence type="ECO:0000256" key="12">
    <source>
        <dbReference type="PROSITE-ProRule" id="PRU00339"/>
    </source>
</evidence>
<evidence type="ECO:0000256" key="8">
    <source>
        <dbReference type="ARBA" id="ARBA00023004"/>
    </source>
</evidence>
<dbReference type="Gene3D" id="3.40.50.300">
    <property type="entry name" value="P-loop containing nucleotide triphosphate hydrolases"/>
    <property type="match status" value="2"/>
</dbReference>
<evidence type="ECO:0000256" key="10">
    <source>
        <dbReference type="ARBA" id="ARBA00023125"/>
    </source>
</evidence>
<dbReference type="InterPro" id="IPR045055">
    <property type="entry name" value="DNA2/NAM7-like"/>
</dbReference>
<keyword evidence="6" id="KW-0347">Helicase</keyword>
<name>A0AAF5I2J0_STRER</name>
<evidence type="ECO:0000256" key="4">
    <source>
        <dbReference type="ARBA" id="ARBA00022763"/>
    </source>
</evidence>
<dbReference type="AlphaFoldDB" id="A0AAF5I2J0"/>
<accession>A0AAF5I2J0</accession>
<keyword evidence="2" id="KW-0479">Metal-binding</keyword>
<evidence type="ECO:0000259" key="13">
    <source>
        <dbReference type="Pfam" id="PF08696"/>
    </source>
</evidence>
<dbReference type="SUPFAM" id="SSF52540">
    <property type="entry name" value="P-loop containing nucleoside triphosphate hydrolases"/>
    <property type="match status" value="1"/>
</dbReference>
<dbReference type="Proteomes" id="UP000035681">
    <property type="component" value="Unplaced"/>
</dbReference>
<evidence type="ECO:0000256" key="3">
    <source>
        <dbReference type="ARBA" id="ARBA00022741"/>
    </source>
</evidence>
<dbReference type="GO" id="GO:0004386">
    <property type="term" value="F:helicase activity"/>
    <property type="evidence" value="ECO:0007669"/>
    <property type="project" value="UniProtKB-KW"/>
</dbReference>
<dbReference type="InterPro" id="IPR027417">
    <property type="entry name" value="P-loop_NTPase"/>
</dbReference>
<keyword evidence="16" id="KW-1185">Reference proteome</keyword>
<evidence type="ECO:0000256" key="2">
    <source>
        <dbReference type="ARBA" id="ARBA00022723"/>
    </source>
</evidence>
<keyword evidence="4" id="KW-0227">DNA damage</keyword>
<sequence>MNNKKMSKGLHSGSVNEKNINYLNTLINKASEAFNEENYEVALKYYNKAISIDQENHVLYSNKSAILLKLGKVKEAIEEAEYAINLQPSWPKAYFRKSEALKSIGRYIDAILVLANGLQAHPDCDEILQFLIQTALLAPDLSKTFINIFEEIKKLNLEKSSFVIISVIGQELLTLDYLPEAIYLLKIAISIDVDSVKLKESVYGAMAKAYYKMKDHSKACECMEVQINLNEALGDSGTLIELLKKYSQLCYKVNYYDKAIDSIRRAIDLQKELGINWKDSFIILADMYTKLEEWEKLESLSEDVLEENDGEGEIYWILGKMFINIKEWEKGEECFRYGLQHMKGTIEKVLCECYILKCRVQRLLLTYQLPLSIKDKLKEIENKIYSINDVEVCEVFNILFEISYHLKEIKLCKMYVHLQLKFALEYQLKSKYYLIIGLGNLSKFYLLVNDISAAVKIGEKRIEIILEEECKHINRDGKSKSFNNNKMILQNFVKLEVFSSTESAMKYHEGKRGSEERFELLKKILSISKSENHIKWIVKYLTKLIKFCKKYHKIDIIDEYMNELKGFVNIHNKYEWILLKIEGYLFEEDKQSSEAIKKYEECLMIVQENENVRDEIKLCIKLALMYEKRSEFEECLVYLEQGLIISKQCKNIKKMIFLYGKIGEINQALRRYGEAVEAFKRYLTLTEIFNLEKEVMEGYIMLSEIYISLKEYHIALNVLIEVEKKIDNEKYKKEKAIVYGLLGKVYQLLDKKKSAMGCFCKQMGYLNYVNNYEDMLKCLGFLIFEKKENGDVEWCVKLIEMRKQLSKKIGIISKINVLKDDSKILSEIGKINEAKEWLEEAILSSLQINYDFDSIVEMIIEIVEIFDLIDENEKAIELLNTITKIEAFSNSTPVMIMKGELASDINDKKKIYNKIIDNGFWNESVVWKMVQLYWYDDNQMWIYEYSQMSPEDNTFILHILQLLKELQKNYNNINNKLLYKIENILNNDLGEEEMNLLCEGFLYLNIYPHINKCKMKSKGWMEIYFEIINQNWKTLESLILSLKKESNSLILESVIVNTLSNNQTNIPSSFEMISNTINQNYLWNAMKRQLKCHDKKEVEDSLWNFDGEWFREMLVIWKILQKYNENNYNTIKLIGMCEVCQRNIKLQEWEDVVKKTSFLNIIFVKKVKNEEIKIYIEMSRKNFEIIKHNGIPLFYIDILYNYLEEKINIGQVLKWDNNYYNCSTFINYPIKGNMTNYIKIFVDCYESFENKNISIMWLGKSNKIGLFLDEPNKNIDVVKKLINNCCDLYFDNNILDINLLDNLQYLDTLLIKTNKVISKKIIEKCNRTIIFDNDVDEGDILQFYTTKVLPSILANKVYIYGDIIKDNCHYQMSIDLTKKFVSISNNMDEVIKLLKQTTVEPRLKLKELTQSFDLQNKYKRKSRRRGKERGSKLLYSARNSFSFDDNNTENGMKSYCSEGDERKSVLSNTFSQISMTLSEKDLEEIEGESGAKIMSIDMEFDGNFNFYESSKEYRHITNLQNCAILKYLQCSSKLTKSDSGYQSTDLIKKFDDNLDSSYENLPKKRKVLISADNNRESLIQTNEKNIDLGGFMLTVEEEGISEDGVKIIKGTLSGSQQMFQIRLEEDWKDTPVVAGQEVFILKPLKINNTTFVIRNMNGLIIVDPHLLIAPTTIASFHKCERKAILKERCGEESQVSLPLVIGNAVHELFQWTIRNMDKKPITNVKFLEAIFRSKIVPKYTNDLALLNMNVRKFVDLVQEYIQTMVRWIMAYMPTPYGCGESLIPEGDLKIEDVMDIEENIWLPNVGLKGKLDVTLKLKDSCGNIKYSGLELKTGKSSGNIEHITQVNLYSLMLSILNKQDTVPLQLLYLKNGTTLNIKPNDFSIGSLIRMRNELSKYLKLNENSITPDLQSEPSTCSYCSMSMFCSLERISEKRKGIVTRHYKTVGYLKKYASVAKENGPSSLYKLTPEERCQNGTCLSGVLLTAIEKGDKLKLTFSTTSLSDDFKKKWIVGDFIYISSEERVAICNGTILSNDSKLVVEALTPLSRYLNINQFYLLDKVEYMRHYQMSVMSIVKLMENNDSSNYLRSIIIRQVYPISQRLSPSQIKIISPFINGLSEPQRDAVIHSIKNTGYSLIKGMPGAGKTTVIASLVRSLVALGKSVLIACYTNSAVDNCLEKLDNHIPDDMILRIGIDSRAQEWSKKYCLKEKIKNIGTNDRKIEAVREIYSTCKIVAGTCISIQDHPIFSIHPEFDVCIVDEASLCLECTVIMSLLNSKTFVLVGDERQLTPLVRNKEASERGMSISLFEKLSMNKKGLYVINTQFRMNKVLCHIPSTLFYDGEMKCANNIVENGVIKCKDWNLSTNENNFDLPDNICEKILSKKLIDSLIFIDTGIYMCENDSIENEENIKSSKTSNLPEATIAISCLKLLLEFGVKSLDIAIITPFRDQMNILRTLVNQLTLENINDHEYSNIEVSTIDQFQGRDKKVIIFSTVFNYYEENENCELLNNCRRMNVALTRAKHKLIIVGSVTSLQKLEIPSKVVSMIDNILYIKR</sequence>
<dbReference type="GO" id="GO:0005524">
    <property type="term" value="F:ATP binding"/>
    <property type="evidence" value="ECO:0007669"/>
    <property type="project" value="UniProtKB-KW"/>
</dbReference>
<dbReference type="InterPro" id="IPR011990">
    <property type="entry name" value="TPR-like_helical_dom_sf"/>
</dbReference>
<evidence type="ECO:0000313" key="16">
    <source>
        <dbReference type="Proteomes" id="UP000035681"/>
    </source>
</evidence>